<dbReference type="Proteomes" id="UP000756132">
    <property type="component" value="Chromosome 1"/>
</dbReference>
<dbReference type="KEGG" id="ffu:CLAFUR5_02216"/>
<proteinExistence type="predicted"/>
<keyword evidence="2" id="KW-1185">Reference proteome</keyword>
<dbReference type="RefSeq" id="XP_047755494.1">
    <property type="nucleotide sequence ID" value="XM_047901364.1"/>
</dbReference>
<dbReference type="EMBL" id="CP090163">
    <property type="protein sequence ID" value="UJO11128.1"/>
    <property type="molecule type" value="Genomic_DNA"/>
</dbReference>
<accession>A0A9Q8P2P5</accession>
<protein>
    <submittedName>
        <fullName evidence="1">Uncharacterized protein</fullName>
    </submittedName>
</protein>
<organism evidence="1 2">
    <name type="scientific">Passalora fulva</name>
    <name type="common">Tomato leaf mold</name>
    <name type="synonym">Cladosporium fulvum</name>
    <dbReference type="NCBI Taxonomy" id="5499"/>
    <lineage>
        <taxon>Eukaryota</taxon>
        <taxon>Fungi</taxon>
        <taxon>Dikarya</taxon>
        <taxon>Ascomycota</taxon>
        <taxon>Pezizomycotina</taxon>
        <taxon>Dothideomycetes</taxon>
        <taxon>Dothideomycetidae</taxon>
        <taxon>Mycosphaerellales</taxon>
        <taxon>Mycosphaerellaceae</taxon>
        <taxon>Fulvia</taxon>
    </lineage>
</organism>
<dbReference type="GeneID" id="71982094"/>
<gene>
    <name evidence="1" type="ORF">CLAFUR5_02216</name>
</gene>
<dbReference type="AlphaFoldDB" id="A0A9Q8P2P5"/>
<reference evidence="1" key="1">
    <citation type="submission" date="2021-12" db="EMBL/GenBank/DDBJ databases">
        <authorList>
            <person name="Zaccaron A."/>
            <person name="Stergiopoulos I."/>
        </authorList>
    </citation>
    <scope>NUCLEOTIDE SEQUENCE</scope>
    <source>
        <strain evidence="1">Race5_Kim</strain>
    </source>
</reference>
<name>A0A9Q8P2P5_PASFU</name>
<sequence length="110" mass="11920">MDANGRAFLQADALSRVNALAALLSAITTEPWIIHVPETLLRLTSPQARFVVKYDQLSTKDIDVYLDRCPYGTYGTSSGRRCLTTSAAAQPTNPEGAVIKEPVMQTHGAN</sequence>
<evidence type="ECO:0000313" key="1">
    <source>
        <dbReference type="EMBL" id="UJO11128.1"/>
    </source>
</evidence>
<evidence type="ECO:0000313" key="2">
    <source>
        <dbReference type="Proteomes" id="UP000756132"/>
    </source>
</evidence>
<reference evidence="1" key="2">
    <citation type="journal article" date="2022" name="Microb. Genom.">
        <title>A chromosome-scale genome assembly of the tomato pathogen Cladosporium fulvum reveals a compartmentalized genome architecture and the presence of a dispensable chromosome.</title>
        <authorList>
            <person name="Zaccaron A.Z."/>
            <person name="Chen L.H."/>
            <person name="Samaras A."/>
            <person name="Stergiopoulos I."/>
        </authorList>
    </citation>
    <scope>NUCLEOTIDE SEQUENCE</scope>
    <source>
        <strain evidence="1">Race5_Kim</strain>
    </source>
</reference>